<proteinExistence type="predicted"/>
<dbReference type="InterPro" id="IPR015797">
    <property type="entry name" value="NUDIX_hydrolase-like_dom_sf"/>
</dbReference>
<dbReference type="InterPro" id="IPR031804">
    <property type="entry name" value="DUF4743"/>
</dbReference>
<dbReference type="PANTHER" id="PTHR13622:SF8">
    <property type="entry name" value="THIAMIN PYROPHOSPHOKINASE 1"/>
    <property type="match status" value="1"/>
</dbReference>
<dbReference type="InParanoid" id="A0A317XPG3"/>
<evidence type="ECO:0000259" key="2">
    <source>
        <dbReference type="PROSITE" id="PS51462"/>
    </source>
</evidence>
<dbReference type="EMBL" id="KZ819194">
    <property type="protein sequence ID" value="PWY99759.1"/>
    <property type="molecule type" value="Genomic_DNA"/>
</dbReference>
<gene>
    <name evidence="3" type="ORF">BCV70DRAFT_200670</name>
</gene>
<dbReference type="OrthoDB" id="10261522at2759"/>
<dbReference type="Pfam" id="PF00293">
    <property type="entry name" value="NUDIX"/>
    <property type="match status" value="1"/>
</dbReference>
<dbReference type="GO" id="GO:0044715">
    <property type="term" value="F:8-oxo-dGDP phosphatase activity"/>
    <property type="evidence" value="ECO:0007669"/>
    <property type="project" value="UniProtKB-ARBA"/>
</dbReference>
<dbReference type="InterPro" id="IPR000086">
    <property type="entry name" value="NUDIX_hydrolase_dom"/>
</dbReference>
<feature type="domain" description="Nudix hydrolase" evidence="2">
    <location>
        <begin position="1212"/>
        <end position="1359"/>
    </location>
</feature>
<feature type="compositionally biased region" description="Basic residues" evidence="1">
    <location>
        <begin position="190"/>
        <end position="201"/>
    </location>
</feature>
<dbReference type="Gene3D" id="1.25.10.10">
    <property type="entry name" value="Leucine-rich Repeat Variant"/>
    <property type="match status" value="1"/>
</dbReference>
<feature type="region of interest" description="Disordered" evidence="1">
    <location>
        <begin position="141"/>
        <end position="165"/>
    </location>
</feature>
<dbReference type="Pfam" id="PF15916">
    <property type="entry name" value="DUF4743"/>
    <property type="match status" value="1"/>
</dbReference>
<dbReference type="CDD" id="cd03676">
    <property type="entry name" value="NUDIX_Tnr3_like"/>
    <property type="match status" value="1"/>
</dbReference>
<dbReference type="Proteomes" id="UP000246740">
    <property type="component" value="Unassembled WGS sequence"/>
</dbReference>
<dbReference type="InterPro" id="IPR016024">
    <property type="entry name" value="ARM-type_fold"/>
</dbReference>
<keyword evidence="4" id="KW-1185">Reference proteome</keyword>
<feature type="region of interest" description="Disordered" evidence="1">
    <location>
        <begin position="183"/>
        <end position="218"/>
    </location>
</feature>
<dbReference type="Gene3D" id="3.90.79.10">
    <property type="entry name" value="Nucleoside Triphosphate Pyrophosphohydrolase"/>
    <property type="match status" value="1"/>
</dbReference>
<evidence type="ECO:0000313" key="4">
    <source>
        <dbReference type="Proteomes" id="UP000246740"/>
    </source>
</evidence>
<feature type="compositionally biased region" description="Low complexity" evidence="1">
    <location>
        <begin position="202"/>
        <end position="211"/>
    </location>
</feature>
<dbReference type="PANTHER" id="PTHR13622">
    <property type="entry name" value="THIAMIN PYROPHOSPHOKINASE"/>
    <property type="match status" value="1"/>
</dbReference>
<feature type="region of interest" description="Disordered" evidence="1">
    <location>
        <begin position="867"/>
        <end position="978"/>
    </location>
</feature>
<dbReference type="InterPro" id="IPR011989">
    <property type="entry name" value="ARM-like"/>
</dbReference>
<protein>
    <recommendedName>
        <fullName evidence="2">Nudix hydrolase domain-containing protein</fullName>
    </recommendedName>
</protein>
<evidence type="ECO:0000313" key="3">
    <source>
        <dbReference type="EMBL" id="PWY99759.1"/>
    </source>
</evidence>
<sequence>MTGGFTLLESGTSRFHFQLAKSLEDATSDIDRDAVVRRTVSEARHRLVTFTRPSDTSKLFSTLLTLLHCTECYPHSSTSSQHRLDLSFALLPTLQLISVADKWQHLQAAYQLLSHLFAVPPSPTQLSTTFEASDSAAIEAGASSHSKDIHASPSSSADSRALPSAESTSLMTLNTLRMDLVAAERASSSSRRHRSSNRSRRSSASPARSASGHLDLDKGARPLLRATAALSALSRGISSGPSTVSLLAAPLVNLTRHPEPHVRGRTLDAMLQCCNYDLQGSSEMLGAMLTVVRLALASPYAFDSGVELDGQDDGIIVAEMSRRVESSPAILRVCLRVVDRCRQVSAITAQEAASHAVEVLQAIRWAPLHVKVPGLQPQAQQQRVQPEVQAHIESLRSRAVAESWSENEGLFDHRGLYSPWLLMACMDSLRQSFGCLTREQQDSARSDVVNLLLGIYERASRVKASALSVCVSTAKCIGSLCTGARVTTGDVWTPVAAHVQTQLASTNANRKVAVLEILTALLPIGWSGQPQDADKDVVLPTILSEADMGRLMGLLSDLDSTVRRKTMRLLNEIDGKLLALHYSQLCDALKAELGTRSLASTRPPNETAVQAQLVERLVETAVFQLTAQSSTETRNAHLQDLVQAVESAVEIGVFDHRATGQDAIVGLTVALGSLDRDTHVHFVRRLVASLKVHQQSSTKGSSLSLALLCNLGARELLNRRGRDTSTDDYFEGTEFLDYLVDLLEISSALPDRALSEATIATLAHVVACLRLADSSDEGRWDLGLDRISAVLEKGRPAFTTAALEVLADNLQRLLRDLGLAERLADNSTLIGKLKRLGTRCGTVKDAVANLLHLEQVAIQDTDLESLRISGGRSQNGGGGGGSSSSSSHRGRFIDSWPRSLGSSTDRSTSSIASKPPTQRLPETLWQASRSLTDSAATIRSDHRNRSESRSGPRTAADSRSRTSAIPSEAKRNRDKQIAQSLSQSIAQLVVGTDQKSPRTAEPDDVNEVIFSVDDSDIFQDNDVVMTHQPSTAADSTAFPLVSESVDPDRQLQARIAGEDQQPTLIDLVHSCHNYDPWLDESLMPFVVDGAQIGYVPPRVVQAILEDAAQLTQQGQQPPLVQVRYAAAHKAWVPPGTPRYIRDAITFSENCNSAEERTKAINELAQRWRQAKLFPDPLDGWRDELYAIYARNPRPAERNTIAFKLERSACALFGFATFGVHLTAYTHIDGELKVWVPQRSQTKSTWPGYLDNSVAGGIVAGDLPMDSIVRECEEEASLPPSTTTKFIKQTGVLTYCYRTSAQGWIQPEIEYVYDLPLPPDVILQPKDDEVDHFELLSLAEIDKNMRQGRFKANCVLVMIDFLIRHGYITADQEPHYRQIVAQIHTDLQLPGP</sequence>
<feature type="compositionally biased region" description="Basic and acidic residues" evidence="1">
    <location>
        <begin position="939"/>
        <end position="960"/>
    </location>
</feature>
<feature type="compositionally biased region" description="Polar residues" evidence="1">
    <location>
        <begin position="925"/>
        <end position="937"/>
    </location>
</feature>
<dbReference type="SUPFAM" id="SSF55811">
    <property type="entry name" value="Nudix"/>
    <property type="match status" value="1"/>
</dbReference>
<name>A0A317XPG3_9BASI</name>
<feature type="compositionally biased region" description="Low complexity" evidence="1">
    <location>
        <begin position="899"/>
        <end position="913"/>
    </location>
</feature>
<dbReference type="FunFam" id="3.90.79.10:FF:000019">
    <property type="entry name" value="Thiamin pyrophosphokinase, putative"/>
    <property type="match status" value="1"/>
</dbReference>
<feature type="compositionally biased region" description="Gly residues" evidence="1">
    <location>
        <begin position="873"/>
        <end position="882"/>
    </location>
</feature>
<dbReference type="PROSITE" id="PS51462">
    <property type="entry name" value="NUDIX"/>
    <property type="match status" value="1"/>
</dbReference>
<reference evidence="3 4" key="1">
    <citation type="journal article" date="2018" name="Mol. Biol. Evol.">
        <title>Broad Genomic Sampling Reveals a Smut Pathogenic Ancestry of the Fungal Clade Ustilaginomycotina.</title>
        <authorList>
            <person name="Kijpornyongpan T."/>
            <person name="Mondo S.J."/>
            <person name="Barry K."/>
            <person name="Sandor L."/>
            <person name="Lee J."/>
            <person name="Lipzen A."/>
            <person name="Pangilinan J."/>
            <person name="LaButti K."/>
            <person name="Hainaut M."/>
            <person name="Henrissat B."/>
            <person name="Grigoriev I.V."/>
            <person name="Spatafora J.W."/>
            <person name="Aime M.C."/>
        </authorList>
    </citation>
    <scope>NUCLEOTIDE SEQUENCE [LARGE SCALE GENOMIC DNA]</scope>
    <source>
        <strain evidence="3 4">MCA 3645</strain>
    </source>
</reference>
<evidence type="ECO:0000256" key="1">
    <source>
        <dbReference type="SAM" id="MobiDB-lite"/>
    </source>
</evidence>
<dbReference type="STRING" id="1882483.A0A317XPG3"/>
<dbReference type="SUPFAM" id="SSF48371">
    <property type="entry name" value="ARM repeat"/>
    <property type="match status" value="1"/>
</dbReference>
<organism evidence="3 4">
    <name type="scientific">Testicularia cyperi</name>
    <dbReference type="NCBI Taxonomy" id="1882483"/>
    <lineage>
        <taxon>Eukaryota</taxon>
        <taxon>Fungi</taxon>
        <taxon>Dikarya</taxon>
        <taxon>Basidiomycota</taxon>
        <taxon>Ustilaginomycotina</taxon>
        <taxon>Ustilaginomycetes</taxon>
        <taxon>Ustilaginales</taxon>
        <taxon>Anthracoideaceae</taxon>
        <taxon>Testicularia</taxon>
    </lineage>
</organism>
<accession>A0A317XPG3</accession>